<evidence type="ECO:0000256" key="4">
    <source>
        <dbReference type="ARBA" id="ARBA00022759"/>
    </source>
</evidence>
<sequence>MTKLEIERKFKKAGWKIVHGKAHDLAISPTGQKVPITRHAGDIPTGTAQKILKDGGLK</sequence>
<evidence type="ECO:0000256" key="7">
    <source>
        <dbReference type="ARBA" id="ARBA00023016"/>
    </source>
</evidence>
<keyword evidence="2" id="KW-1277">Toxin-antitoxin system</keyword>
<keyword evidence="5" id="KW-0378">Hydrolase</keyword>
<keyword evidence="9" id="KW-1185">Reference proteome</keyword>
<evidence type="ECO:0000256" key="5">
    <source>
        <dbReference type="ARBA" id="ARBA00022801"/>
    </source>
</evidence>
<keyword evidence="6" id="KW-0694">RNA-binding</keyword>
<reference evidence="8 9" key="1">
    <citation type="journal article" date="2021" name="Microbiol. Resour. Announc.">
        <title>Complete Genome Sequences of Three Human Oral Treponema parvum Isolates.</title>
        <authorList>
            <person name="Zeng H."/>
            <person name="Watt R.M."/>
        </authorList>
    </citation>
    <scope>NUCLEOTIDE SEQUENCE [LARGE SCALE GENOMIC DNA]</scope>
    <source>
        <strain evidence="8 9">ATCC 700770</strain>
    </source>
</reference>
<protein>
    <submittedName>
        <fullName evidence="8">Type II toxin-antitoxin system HicA family toxin</fullName>
    </submittedName>
</protein>
<dbReference type="GO" id="GO:0003729">
    <property type="term" value="F:mRNA binding"/>
    <property type="evidence" value="ECO:0007669"/>
    <property type="project" value="InterPro"/>
</dbReference>
<dbReference type="SUPFAM" id="SSF54786">
    <property type="entry name" value="YcfA/nrd intein domain"/>
    <property type="match status" value="1"/>
</dbReference>
<evidence type="ECO:0000256" key="3">
    <source>
        <dbReference type="ARBA" id="ARBA00022722"/>
    </source>
</evidence>
<gene>
    <name evidence="8" type="ORF">HRQ91_10455</name>
</gene>
<evidence type="ECO:0000313" key="9">
    <source>
        <dbReference type="Proteomes" id="UP000671908"/>
    </source>
</evidence>
<evidence type="ECO:0000256" key="1">
    <source>
        <dbReference type="ARBA" id="ARBA00006620"/>
    </source>
</evidence>
<dbReference type="Gene3D" id="3.30.920.30">
    <property type="entry name" value="Hypothetical protein"/>
    <property type="match status" value="1"/>
</dbReference>
<name>A0A975F665_9SPIR</name>
<dbReference type="Pfam" id="PF07927">
    <property type="entry name" value="HicA_toxin"/>
    <property type="match status" value="1"/>
</dbReference>
<dbReference type="KEGG" id="tpav:HRQ91_10455"/>
<organism evidence="8 9">
    <name type="scientific">Treponema parvum</name>
    <dbReference type="NCBI Taxonomy" id="138851"/>
    <lineage>
        <taxon>Bacteria</taxon>
        <taxon>Pseudomonadati</taxon>
        <taxon>Spirochaetota</taxon>
        <taxon>Spirochaetia</taxon>
        <taxon>Spirochaetales</taxon>
        <taxon>Treponemataceae</taxon>
        <taxon>Treponema</taxon>
    </lineage>
</organism>
<evidence type="ECO:0000313" key="8">
    <source>
        <dbReference type="EMBL" id="QTQ15201.1"/>
    </source>
</evidence>
<accession>A0A975F665</accession>
<dbReference type="InterPro" id="IPR038570">
    <property type="entry name" value="HicA_sf"/>
</dbReference>
<evidence type="ECO:0000256" key="6">
    <source>
        <dbReference type="ARBA" id="ARBA00022884"/>
    </source>
</evidence>
<keyword evidence="3" id="KW-0540">Nuclease</keyword>
<comment type="similarity">
    <text evidence="1">Belongs to the HicA mRNA interferase family.</text>
</comment>
<keyword evidence="4" id="KW-0255">Endonuclease</keyword>
<dbReference type="GO" id="GO:0004519">
    <property type="term" value="F:endonuclease activity"/>
    <property type="evidence" value="ECO:0007669"/>
    <property type="project" value="UniProtKB-KW"/>
</dbReference>
<dbReference type="InterPro" id="IPR012933">
    <property type="entry name" value="HicA_mRNA_interferase"/>
</dbReference>
<dbReference type="AlphaFoldDB" id="A0A975F665"/>
<evidence type="ECO:0000256" key="2">
    <source>
        <dbReference type="ARBA" id="ARBA00022649"/>
    </source>
</evidence>
<dbReference type="GO" id="GO:0016787">
    <property type="term" value="F:hydrolase activity"/>
    <property type="evidence" value="ECO:0007669"/>
    <property type="project" value="UniProtKB-KW"/>
</dbReference>
<proteinExistence type="inferred from homology"/>
<keyword evidence="7" id="KW-0346">Stress response</keyword>
<dbReference type="Proteomes" id="UP000671908">
    <property type="component" value="Chromosome"/>
</dbReference>
<dbReference type="EMBL" id="CP054142">
    <property type="protein sequence ID" value="QTQ15201.1"/>
    <property type="molecule type" value="Genomic_DNA"/>
</dbReference>